<evidence type="ECO:0000313" key="1">
    <source>
        <dbReference type="EMBL" id="GAU99076.1"/>
    </source>
</evidence>
<keyword evidence="2" id="KW-1185">Reference proteome</keyword>
<comment type="caution">
    <text evidence="1">The sequence shown here is derived from an EMBL/GenBank/DDBJ whole genome shotgun (WGS) entry which is preliminary data.</text>
</comment>
<dbReference type="AlphaFoldDB" id="A0A1D1VBR1"/>
<sequence length="274" mass="30516">MPSTSYFKMRKRRTKVADQGEPRCVGISRVVNGSRRLTVRVRTAMILSGKPRVILYAGSRYVTISATSWGDPCSHRLLITPADFTAVELVLRYRKDASLNAGAATPSVSNSISTMLPSANWPMRFSSHCSVRSWYLSAARRTSLAFSVTSLSEQLQYMYFTKTSRTEEATSSIVHRPVWLSDKFDSKTAEKTGERAINMALCTSSSVPSEETKVKSRPTGDSCSRRKLSWKEVESNIEHSTSARTFRLSLSSMRSRKYAILMNVSDGSSTHGLL</sequence>
<dbReference type="Proteomes" id="UP000186922">
    <property type="component" value="Unassembled WGS sequence"/>
</dbReference>
<dbReference type="EMBL" id="BDGG01000005">
    <property type="protein sequence ID" value="GAU99076.1"/>
    <property type="molecule type" value="Genomic_DNA"/>
</dbReference>
<accession>A0A1D1VBR1</accession>
<organism evidence="1 2">
    <name type="scientific">Ramazzottius varieornatus</name>
    <name type="common">Water bear</name>
    <name type="synonym">Tardigrade</name>
    <dbReference type="NCBI Taxonomy" id="947166"/>
    <lineage>
        <taxon>Eukaryota</taxon>
        <taxon>Metazoa</taxon>
        <taxon>Ecdysozoa</taxon>
        <taxon>Tardigrada</taxon>
        <taxon>Eutardigrada</taxon>
        <taxon>Parachela</taxon>
        <taxon>Hypsibioidea</taxon>
        <taxon>Ramazzottiidae</taxon>
        <taxon>Ramazzottius</taxon>
    </lineage>
</organism>
<name>A0A1D1VBR1_RAMVA</name>
<reference evidence="1 2" key="1">
    <citation type="journal article" date="2016" name="Nat. Commun.">
        <title>Extremotolerant tardigrade genome and improved radiotolerance of human cultured cells by tardigrade-unique protein.</title>
        <authorList>
            <person name="Hashimoto T."/>
            <person name="Horikawa D.D."/>
            <person name="Saito Y."/>
            <person name="Kuwahara H."/>
            <person name="Kozuka-Hata H."/>
            <person name="Shin-I T."/>
            <person name="Minakuchi Y."/>
            <person name="Ohishi K."/>
            <person name="Motoyama A."/>
            <person name="Aizu T."/>
            <person name="Enomoto A."/>
            <person name="Kondo K."/>
            <person name="Tanaka S."/>
            <person name="Hara Y."/>
            <person name="Koshikawa S."/>
            <person name="Sagara H."/>
            <person name="Miura T."/>
            <person name="Yokobori S."/>
            <person name="Miyagawa K."/>
            <person name="Suzuki Y."/>
            <person name="Kubo T."/>
            <person name="Oyama M."/>
            <person name="Kohara Y."/>
            <person name="Fujiyama A."/>
            <person name="Arakawa K."/>
            <person name="Katayama T."/>
            <person name="Toyoda A."/>
            <person name="Kunieda T."/>
        </authorList>
    </citation>
    <scope>NUCLEOTIDE SEQUENCE [LARGE SCALE GENOMIC DNA]</scope>
    <source>
        <strain evidence="1 2">YOKOZUNA-1</strain>
    </source>
</reference>
<evidence type="ECO:0000313" key="2">
    <source>
        <dbReference type="Proteomes" id="UP000186922"/>
    </source>
</evidence>
<proteinExistence type="predicted"/>
<protein>
    <submittedName>
        <fullName evidence="1">Uncharacterized protein</fullName>
    </submittedName>
</protein>
<gene>
    <name evidence="1" type="primary">RvY_10122-1</name>
    <name evidence="1" type="synonym">RvY_10122.1</name>
    <name evidence="1" type="ORF">RvY_10122</name>
</gene>